<evidence type="ECO:0000313" key="14">
    <source>
        <dbReference type="EMBL" id="SHK39177.1"/>
    </source>
</evidence>
<evidence type="ECO:0000256" key="11">
    <source>
        <dbReference type="ARBA" id="ARBA00023447"/>
    </source>
</evidence>
<reference evidence="14 15" key="1">
    <citation type="submission" date="2016-11" db="EMBL/GenBank/DDBJ databases">
        <authorList>
            <person name="Jaros S."/>
            <person name="Januszkiewicz K."/>
            <person name="Wedrychowicz H."/>
        </authorList>
    </citation>
    <scope>NUCLEOTIDE SEQUENCE [LARGE SCALE GENOMIC DNA]</scope>
    <source>
        <strain evidence="14 15">DSM 15480</strain>
    </source>
</reference>
<keyword evidence="10 13" id="KW-0234">DNA repair</keyword>
<dbReference type="GO" id="GO:0000287">
    <property type="term" value="F:magnesium ion binding"/>
    <property type="evidence" value="ECO:0007669"/>
    <property type="project" value="UniProtKB-UniRule"/>
</dbReference>
<sequence length="177" mass="20768">MATWNSRGLRGSTLEEMINRTNERYAEKKLALIQKIPTPITPIKIDKENRHITLAYFDKISTVDYIGAVQGIPVCFDAKECSADTFPLQNVHEHQIRFMEQFEQQGGISFLVILYSGKDELYYMPFQEIKRFWDRAQDGGRKSIRYEELNPEYFMQVMSGCFVPYLDYIQKDLDARD</sequence>
<dbReference type="CDD" id="cd22354">
    <property type="entry name" value="RecU-like"/>
    <property type="match status" value="1"/>
</dbReference>
<keyword evidence="4 13" id="KW-0479">Metal-binding</keyword>
<dbReference type="SUPFAM" id="SSF52980">
    <property type="entry name" value="Restriction endonuclease-like"/>
    <property type="match status" value="1"/>
</dbReference>
<dbReference type="EC" id="3.1.21.10" evidence="13"/>
<evidence type="ECO:0000313" key="15">
    <source>
        <dbReference type="Proteomes" id="UP000184301"/>
    </source>
</evidence>
<feature type="binding site" evidence="13">
    <location>
        <position position="77"/>
    </location>
    <ligand>
        <name>Mg(2+)</name>
        <dbReference type="ChEBI" id="CHEBI:18420"/>
    </ligand>
</feature>
<evidence type="ECO:0000256" key="13">
    <source>
        <dbReference type="HAMAP-Rule" id="MF_00130"/>
    </source>
</evidence>
<organism evidence="14 15">
    <name type="scientific">Hespellia stercorisuis DSM 15480</name>
    <dbReference type="NCBI Taxonomy" id="1121950"/>
    <lineage>
        <taxon>Bacteria</taxon>
        <taxon>Bacillati</taxon>
        <taxon>Bacillota</taxon>
        <taxon>Clostridia</taxon>
        <taxon>Lachnospirales</taxon>
        <taxon>Lachnospiraceae</taxon>
        <taxon>Hespellia</taxon>
    </lineage>
</organism>
<protein>
    <recommendedName>
        <fullName evidence="12 13">Holliday junction resolvase RecU</fullName>
        <ecNumber evidence="13">3.1.21.10</ecNumber>
    </recommendedName>
    <alternativeName>
        <fullName evidence="13">Recombination protein U homolog</fullName>
    </alternativeName>
</protein>
<dbReference type="Proteomes" id="UP000184301">
    <property type="component" value="Unassembled WGS sequence"/>
</dbReference>
<comment type="catalytic activity">
    <reaction evidence="13">
        <text>Endonucleolytic cleavage at a junction such as a reciprocal single-stranded crossover between two homologous DNA duplexes (Holliday junction).</text>
        <dbReference type="EC" id="3.1.21.10"/>
    </reaction>
</comment>
<dbReference type="GO" id="GO:0005737">
    <property type="term" value="C:cytoplasm"/>
    <property type="evidence" value="ECO:0007669"/>
    <property type="project" value="UniProtKB-SubCell"/>
</dbReference>
<evidence type="ECO:0000256" key="12">
    <source>
        <dbReference type="ARBA" id="ARBA00029523"/>
    </source>
</evidence>
<evidence type="ECO:0000256" key="6">
    <source>
        <dbReference type="ARBA" id="ARBA00022763"/>
    </source>
</evidence>
<dbReference type="HAMAP" id="MF_00130">
    <property type="entry name" value="RecU"/>
    <property type="match status" value="1"/>
</dbReference>
<evidence type="ECO:0000256" key="4">
    <source>
        <dbReference type="ARBA" id="ARBA00022723"/>
    </source>
</evidence>
<feature type="binding site" evidence="13">
    <location>
        <position position="62"/>
    </location>
    <ligand>
        <name>Mg(2+)</name>
        <dbReference type="ChEBI" id="CHEBI:18420"/>
    </ligand>
</feature>
<dbReference type="RefSeq" id="WP_073111606.1">
    <property type="nucleotide sequence ID" value="NZ_FQZY01000046.1"/>
</dbReference>
<evidence type="ECO:0000256" key="2">
    <source>
        <dbReference type="ARBA" id="ARBA00022490"/>
    </source>
</evidence>
<keyword evidence="15" id="KW-1185">Reference proteome</keyword>
<dbReference type="Gene3D" id="3.40.1350.10">
    <property type="match status" value="1"/>
</dbReference>
<dbReference type="GO" id="GO:0003676">
    <property type="term" value="F:nucleic acid binding"/>
    <property type="evidence" value="ECO:0007669"/>
    <property type="project" value="InterPro"/>
</dbReference>
<feature type="site" description="Transition state stabilizer" evidence="13">
    <location>
        <position position="79"/>
    </location>
</feature>
<keyword evidence="2 13" id="KW-0963">Cytoplasm</keyword>
<gene>
    <name evidence="13" type="primary">recU</name>
    <name evidence="14" type="ORF">SAMN02745243_02837</name>
</gene>
<dbReference type="EMBL" id="FQZY01000046">
    <property type="protein sequence ID" value="SHK39177.1"/>
    <property type="molecule type" value="Genomic_DNA"/>
</dbReference>
<dbReference type="AlphaFoldDB" id="A0A1M6S3Z6"/>
<dbReference type="GO" id="GO:0006310">
    <property type="term" value="P:DNA recombination"/>
    <property type="evidence" value="ECO:0007669"/>
    <property type="project" value="UniProtKB-UniRule"/>
</dbReference>
<keyword evidence="8 13" id="KW-0460">Magnesium</keyword>
<dbReference type="OrthoDB" id="9783592at2"/>
<evidence type="ECO:0000256" key="8">
    <source>
        <dbReference type="ARBA" id="ARBA00022842"/>
    </source>
</evidence>
<evidence type="ECO:0000256" key="5">
    <source>
        <dbReference type="ARBA" id="ARBA00022759"/>
    </source>
</evidence>
<feature type="binding site" evidence="13">
    <location>
        <position position="95"/>
    </location>
    <ligand>
        <name>Mg(2+)</name>
        <dbReference type="ChEBI" id="CHEBI:18420"/>
    </ligand>
</feature>
<name>A0A1M6S3Z6_9FIRM</name>
<keyword evidence="7 13" id="KW-0378">Hydrolase</keyword>
<comment type="cofactor">
    <cofactor evidence="13">
        <name>Mg(2+)</name>
        <dbReference type="ChEBI" id="CHEBI:18420"/>
    </cofactor>
    <text evidence="13">Binds 1 Mg(2+) ion per subunit.</text>
</comment>
<evidence type="ECO:0000256" key="10">
    <source>
        <dbReference type="ARBA" id="ARBA00023204"/>
    </source>
</evidence>
<accession>A0A1M6S3Z6</accession>
<keyword evidence="9 13" id="KW-0233">DNA recombination</keyword>
<dbReference type="Pfam" id="PF03838">
    <property type="entry name" value="RecU"/>
    <property type="match status" value="1"/>
</dbReference>
<dbReference type="STRING" id="1121950.SAMN02745243_02837"/>
<dbReference type="InterPro" id="IPR011335">
    <property type="entry name" value="Restrct_endonuc-II-like"/>
</dbReference>
<comment type="similarity">
    <text evidence="11 13">Belongs to the RecU family.</text>
</comment>
<evidence type="ECO:0000256" key="9">
    <source>
        <dbReference type="ARBA" id="ARBA00023172"/>
    </source>
</evidence>
<evidence type="ECO:0000256" key="3">
    <source>
        <dbReference type="ARBA" id="ARBA00022722"/>
    </source>
</evidence>
<dbReference type="InterPro" id="IPR004612">
    <property type="entry name" value="Resolv_RecU"/>
</dbReference>
<keyword evidence="3 13" id="KW-0540">Nuclease</keyword>
<dbReference type="PIRSF" id="PIRSF037785">
    <property type="entry name" value="RecU"/>
    <property type="match status" value="1"/>
</dbReference>
<comment type="function">
    <text evidence="13">Endonuclease that resolves Holliday junction intermediates in genetic recombination. Cleaves mobile four-strand junctions by introducing symmetrical nicks in paired strands. Promotes annealing of linear ssDNA with homologous dsDNA. Required for DNA repair, homologous recombination and chromosome segregation.</text>
</comment>
<comment type="subcellular location">
    <subcellularLocation>
        <location evidence="1 13">Cytoplasm</location>
    </subcellularLocation>
</comment>
<keyword evidence="6 13" id="KW-0227">DNA damage</keyword>
<evidence type="ECO:0000256" key="1">
    <source>
        <dbReference type="ARBA" id="ARBA00004496"/>
    </source>
</evidence>
<dbReference type="InterPro" id="IPR011856">
    <property type="entry name" value="tRNA_endonuc-like_dom_sf"/>
</dbReference>
<evidence type="ECO:0000256" key="7">
    <source>
        <dbReference type="ARBA" id="ARBA00022801"/>
    </source>
</evidence>
<keyword evidence="5 13" id="KW-0255">Endonuclease</keyword>
<proteinExistence type="inferred from homology"/>
<dbReference type="GO" id="GO:0006281">
    <property type="term" value="P:DNA repair"/>
    <property type="evidence" value="ECO:0007669"/>
    <property type="project" value="UniProtKB-UniRule"/>
</dbReference>
<dbReference type="GO" id="GO:0008821">
    <property type="term" value="F:crossover junction DNA endonuclease activity"/>
    <property type="evidence" value="ECO:0007669"/>
    <property type="project" value="UniProtKB-EC"/>
</dbReference>
<dbReference type="GO" id="GO:0007059">
    <property type="term" value="P:chromosome segregation"/>
    <property type="evidence" value="ECO:0007669"/>
    <property type="project" value="UniProtKB-UniRule"/>
</dbReference>
<feature type="binding site" evidence="13">
    <location>
        <position position="64"/>
    </location>
    <ligand>
        <name>Mg(2+)</name>
        <dbReference type="ChEBI" id="CHEBI:18420"/>
    </ligand>
</feature>